<dbReference type="AlphaFoldDB" id="A0A8S9KF08"/>
<gene>
    <name evidence="2" type="ORF">F2Q70_00043033</name>
</gene>
<organism evidence="2">
    <name type="scientific">Brassica cretica</name>
    <name type="common">Mustard</name>
    <dbReference type="NCBI Taxonomy" id="69181"/>
    <lineage>
        <taxon>Eukaryota</taxon>
        <taxon>Viridiplantae</taxon>
        <taxon>Streptophyta</taxon>
        <taxon>Embryophyta</taxon>
        <taxon>Tracheophyta</taxon>
        <taxon>Spermatophyta</taxon>
        <taxon>Magnoliopsida</taxon>
        <taxon>eudicotyledons</taxon>
        <taxon>Gunneridae</taxon>
        <taxon>Pentapetalae</taxon>
        <taxon>rosids</taxon>
        <taxon>malvids</taxon>
        <taxon>Brassicales</taxon>
        <taxon>Brassicaceae</taxon>
        <taxon>Brassiceae</taxon>
        <taxon>Brassica</taxon>
    </lineage>
</organism>
<evidence type="ECO:0000256" key="1">
    <source>
        <dbReference type="SAM" id="MobiDB-lite"/>
    </source>
</evidence>
<reference evidence="2" key="1">
    <citation type="submission" date="2019-12" db="EMBL/GenBank/DDBJ databases">
        <title>Genome sequencing and annotation of Brassica cretica.</title>
        <authorList>
            <person name="Studholme D.J."/>
            <person name="Sarris P.F."/>
        </authorList>
    </citation>
    <scope>NUCLEOTIDE SEQUENCE</scope>
    <source>
        <strain evidence="2">PFS-102/07</strain>
        <tissue evidence="2">Leaf</tissue>
    </source>
</reference>
<feature type="compositionally biased region" description="Basic and acidic residues" evidence="1">
    <location>
        <begin position="244"/>
        <end position="272"/>
    </location>
</feature>
<accession>A0A8S9KF08</accession>
<dbReference type="EMBL" id="QGKY02000164">
    <property type="protein sequence ID" value="KAF2592046.1"/>
    <property type="molecule type" value="Genomic_DNA"/>
</dbReference>
<evidence type="ECO:0000313" key="2">
    <source>
        <dbReference type="EMBL" id="KAF2592046.1"/>
    </source>
</evidence>
<comment type="caution">
    <text evidence="2">The sequence shown here is derived from an EMBL/GenBank/DDBJ whole genome shotgun (WGS) entry which is preliminary data.</text>
</comment>
<name>A0A8S9KF08_BRACR</name>
<sequence>MSTIKQLLVGIRQDIHKLGAAARQRGGGERRLVLEIKHQELPGEGDEQYILPVGREGKSGKVERKGSGSRGRGGIAIACGLSFQPEKLSGIRVDLHLLDDDVILGVSENLDGQEESLEAKDAEMARIIGIATEAGENLRAGVVLPENAVVGVDREKGRAGNGGEDMGITASLDPAEVLDAKLGIGGGIKPDDDGAKMEVNEGDTAVAVGDGEEKVGGGGLGGEEIAGERERDPADGGDEGGEGAGRRRERDSGDELEGARVNDGDGGARSEGEETGGAEIGGSQVVAARICFILAKFQKEKQYKTIRHDYKR</sequence>
<proteinExistence type="predicted"/>
<feature type="region of interest" description="Disordered" evidence="1">
    <location>
        <begin position="204"/>
        <end position="281"/>
    </location>
</feature>
<protein>
    <submittedName>
        <fullName evidence="2">Uncharacterized protein</fullName>
    </submittedName>
</protein>